<dbReference type="Proteomes" id="UP000821865">
    <property type="component" value="Chromosome 1"/>
</dbReference>
<keyword evidence="2" id="KW-1185">Reference proteome</keyword>
<proteinExistence type="predicted"/>
<dbReference type="EMBL" id="CM023470">
    <property type="protein sequence ID" value="KAH7977234.1"/>
    <property type="molecule type" value="Genomic_DNA"/>
</dbReference>
<protein>
    <submittedName>
        <fullName evidence="1">Uncharacterized protein</fullName>
    </submittedName>
</protein>
<accession>A0ACB8DSX1</accession>
<sequence length="466" mass="52271">MAEHNDELAEEVPLQPLNVNDPADDEAAALPNGTVPAIHLHIPPVIRMWKRYKKRIIWFGLGVLLVVFLLGMSFLIRSFRGQGFHVRGRPSRTPQAPVSVPSSPPQLPWRSRVDPNRVPRILLWNPPKDLVMAAANNSSLTVSVCSKKGSEQYRQCAVTRSRDNATDSDAVVFHSDALKAEDLPFSRSANQVWVFWAPNRLPLGGSSYANKISAAVLLSVEKAFNWSMGHRDDADVHIPYKHWRCSGPANNYRTKKARQNKIEAMSKRKDAAWIVGACEHERIRKEMPKPLPAKVAARIPVSLLMDCGSAFCHSGPQCVQHVAENYHFIFVSTSPDCFESAEELIYDAFQYDVVPVVFVSPNTTLLLPENSFVNAAYFREPGQLASLLRSLLDNRGAYESYFAWKRNCSVTSLDSDLCALCSALYEEPVRKGARLDILEWLQGRTLCARHHFALDSFFVAESEMPL</sequence>
<gene>
    <name evidence="1" type="ORF">HPB49_000057</name>
</gene>
<reference evidence="1" key="1">
    <citation type="submission" date="2020-05" db="EMBL/GenBank/DDBJ databases">
        <title>Large-scale comparative analyses of tick genomes elucidate their genetic diversity and vector capacities.</title>
        <authorList>
            <person name="Jia N."/>
            <person name="Wang J."/>
            <person name="Shi W."/>
            <person name="Du L."/>
            <person name="Sun Y."/>
            <person name="Zhan W."/>
            <person name="Jiang J."/>
            <person name="Wang Q."/>
            <person name="Zhang B."/>
            <person name="Ji P."/>
            <person name="Sakyi L.B."/>
            <person name="Cui X."/>
            <person name="Yuan T."/>
            <person name="Jiang B."/>
            <person name="Yang W."/>
            <person name="Lam T.T.-Y."/>
            <person name="Chang Q."/>
            <person name="Ding S."/>
            <person name="Wang X."/>
            <person name="Zhu J."/>
            <person name="Ruan X."/>
            <person name="Zhao L."/>
            <person name="Wei J."/>
            <person name="Que T."/>
            <person name="Du C."/>
            <person name="Cheng J."/>
            <person name="Dai P."/>
            <person name="Han X."/>
            <person name="Huang E."/>
            <person name="Gao Y."/>
            <person name="Liu J."/>
            <person name="Shao H."/>
            <person name="Ye R."/>
            <person name="Li L."/>
            <person name="Wei W."/>
            <person name="Wang X."/>
            <person name="Wang C."/>
            <person name="Yang T."/>
            <person name="Huo Q."/>
            <person name="Li W."/>
            <person name="Guo W."/>
            <person name="Chen H."/>
            <person name="Zhou L."/>
            <person name="Ni X."/>
            <person name="Tian J."/>
            <person name="Zhou Y."/>
            <person name="Sheng Y."/>
            <person name="Liu T."/>
            <person name="Pan Y."/>
            <person name="Xia L."/>
            <person name="Li J."/>
            <person name="Zhao F."/>
            <person name="Cao W."/>
        </authorList>
    </citation>
    <scope>NUCLEOTIDE SEQUENCE</scope>
    <source>
        <strain evidence="1">Dsil-2018</strain>
    </source>
</reference>
<evidence type="ECO:0000313" key="1">
    <source>
        <dbReference type="EMBL" id="KAH7977234.1"/>
    </source>
</evidence>
<name>A0ACB8DSX1_DERSI</name>
<organism evidence="1 2">
    <name type="scientific">Dermacentor silvarum</name>
    <name type="common">Tick</name>
    <dbReference type="NCBI Taxonomy" id="543639"/>
    <lineage>
        <taxon>Eukaryota</taxon>
        <taxon>Metazoa</taxon>
        <taxon>Ecdysozoa</taxon>
        <taxon>Arthropoda</taxon>
        <taxon>Chelicerata</taxon>
        <taxon>Arachnida</taxon>
        <taxon>Acari</taxon>
        <taxon>Parasitiformes</taxon>
        <taxon>Ixodida</taxon>
        <taxon>Ixodoidea</taxon>
        <taxon>Ixodidae</taxon>
        <taxon>Rhipicephalinae</taxon>
        <taxon>Dermacentor</taxon>
    </lineage>
</organism>
<comment type="caution">
    <text evidence="1">The sequence shown here is derived from an EMBL/GenBank/DDBJ whole genome shotgun (WGS) entry which is preliminary data.</text>
</comment>
<evidence type="ECO:0000313" key="2">
    <source>
        <dbReference type="Proteomes" id="UP000821865"/>
    </source>
</evidence>